<dbReference type="EMBL" id="PYSW02000030">
    <property type="protein sequence ID" value="KAG2379157.1"/>
    <property type="molecule type" value="Genomic_DNA"/>
</dbReference>
<dbReference type="GeneID" id="68100249"/>
<dbReference type="Proteomes" id="UP000816034">
    <property type="component" value="Unassembled WGS sequence"/>
</dbReference>
<dbReference type="Pfam" id="PF22088">
    <property type="entry name" value="HIT-like"/>
    <property type="match status" value="1"/>
</dbReference>
<keyword evidence="3" id="KW-1185">Reference proteome</keyword>
<evidence type="ECO:0000313" key="2">
    <source>
        <dbReference type="EMBL" id="KAG2379157.1"/>
    </source>
</evidence>
<accession>A0AA88GKP7</accession>
<comment type="caution">
    <text evidence="2">The sequence shown here is derived from an EMBL/GenBank/DDBJ whole genome shotgun (WGS) entry which is preliminary data.</text>
</comment>
<sequence length="144" mass="16272">MASTFNRDYTTSERIGLALSLQFTAEAYSRICPISQLAVAGNNSHQVDLQNHLVLMGHEEEPSFLHGHVWGRGIPNEQYVENVELGGPMPGEIFDMRATTKGVSGNESMILWKEHEMENVVKRVKLEMSQIKQEYEEQGLVIQL</sequence>
<gene>
    <name evidence="2" type="ORF">C9374_007795</name>
</gene>
<dbReference type="RefSeq" id="XP_044546419.1">
    <property type="nucleotide sequence ID" value="XM_044697799.1"/>
</dbReference>
<proteinExistence type="predicted"/>
<dbReference type="InterPro" id="IPR054312">
    <property type="entry name" value="LPG0439_HIT-like"/>
</dbReference>
<evidence type="ECO:0000313" key="3">
    <source>
        <dbReference type="Proteomes" id="UP000816034"/>
    </source>
</evidence>
<dbReference type="AlphaFoldDB" id="A0AA88GKP7"/>
<evidence type="ECO:0000259" key="1">
    <source>
        <dbReference type="Pfam" id="PF22088"/>
    </source>
</evidence>
<name>A0AA88GKP7_NAELO</name>
<protein>
    <recommendedName>
        <fullName evidence="1">LPG0439 HIT-related domain-containing protein</fullName>
    </recommendedName>
</protein>
<feature type="domain" description="LPG0439 HIT-related" evidence="1">
    <location>
        <begin position="1"/>
        <end position="124"/>
    </location>
</feature>
<reference evidence="2 3" key="1">
    <citation type="journal article" date="2018" name="BMC Genomics">
        <title>The genome of Naegleria lovaniensis, the basis for a comparative approach to unravel pathogenicity factors of the human pathogenic amoeba N. fowleri.</title>
        <authorList>
            <person name="Liechti N."/>
            <person name="Schurch N."/>
            <person name="Bruggmann R."/>
            <person name="Wittwer M."/>
        </authorList>
    </citation>
    <scope>NUCLEOTIDE SEQUENCE [LARGE SCALE GENOMIC DNA]</scope>
    <source>
        <strain evidence="2 3">ATCC 30569</strain>
    </source>
</reference>
<organism evidence="2 3">
    <name type="scientific">Naegleria lovaniensis</name>
    <name type="common">Amoeba</name>
    <dbReference type="NCBI Taxonomy" id="51637"/>
    <lineage>
        <taxon>Eukaryota</taxon>
        <taxon>Discoba</taxon>
        <taxon>Heterolobosea</taxon>
        <taxon>Tetramitia</taxon>
        <taxon>Eutetramitia</taxon>
        <taxon>Vahlkampfiidae</taxon>
        <taxon>Naegleria</taxon>
    </lineage>
</organism>